<keyword evidence="2" id="KW-1185">Reference proteome</keyword>
<accession>H8N1G4</accession>
<evidence type="ECO:0000313" key="2">
    <source>
        <dbReference type="Proteomes" id="UP000007587"/>
    </source>
</evidence>
<organism evidence="1 2">
    <name type="scientific">Corallococcus coralloides (strain ATCC 25202 / DSM 2259 / NBRC 100086 / M2)</name>
    <name type="common">Myxococcus coralloides</name>
    <dbReference type="NCBI Taxonomy" id="1144275"/>
    <lineage>
        <taxon>Bacteria</taxon>
        <taxon>Pseudomonadati</taxon>
        <taxon>Myxococcota</taxon>
        <taxon>Myxococcia</taxon>
        <taxon>Myxococcales</taxon>
        <taxon>Cystobacterineae</taxon>
        <taxon>Myxococcaceae</taxon>
        <taxon>Corallococcus</taxon>
    </lineage>
</organism>
<name>H8N1G4_CORCM</name>
<dbReference type="InParanoid" id="H8N1G4"/>
<evidence type="ECO:0000313" key="1">
    <source>
        <dbReference type="EMBL" id="AFE04281.1"/>
    </source>
</evidence>
<evidence type="ECO:0008006" key="3">
    <source>
        <dbReference type="Google" id="ProtNLM"/>
    </source>
</evidence>
<dbReference type="HOGENOM" id="CLU_577251_0_0_7"/>
<dbReference type="KEGG" id="ccx:COCOR_01772"/>
<dbReference type="eggNOG" id="ENOG5031V2R">
    <property type="taxonomic scope" value="Bacteria"/>
</dbReference>
<dbReference type="AlphaFoldDB" id="H8N1G4"/>
<dbReference type="STRING" id="1144275.COCOR_01772"/>
<protein>
    <recommendedName>
        <fullName evidence="3">Lipoprotein</fullName>
    </recommendedName>
</protein>
<reference evidence="1 2" key="1">
    <citation type="journal article" date="2012" name="J. Bacteriol.">
        <title>Complete Genome Sequence of the Fruiting Myxobacterium Corallococcus coralloides DSM 2259.</title>
        <authorList>
            <person name="Huntley S."/>
            <person name="Zhang Y."/>
            <person name="Treuner-Lange A."/>
            <person name="Kneip S."/>
            <person name="Sensen C.W."/>
            <person name="Sogaard-Andersen L."/>
        </authorList>
    </citation>
    <scope>NUCLEOTIDE SEQUENCE [LARGE SCALE GENOMIC DNA]</scope>
    <source>
        <strain evidence="2">ATCC 25202 / DSM 2259 / NBRC 100086 / M2</strain>
    </source>
</reference>
<gene>
    <name evidence="1" type="ordered locus">COCOR_01772</name>
</gene>
<sequence length="464" mass="49144">MSMRKMWVPRILMLGGLTLLAGCGREPRPVEVIQSRGAEGVALLIEREAGTGPYVESTAERFRVVASGEVIKSVRWSANAGVVEPSDERVTWTLPTAGTASLSVTVETESGKTAEGAFQFSVVAAPLASHSAIDTRPDVTGSSCDIAFDSTGKGHVIYTNDTHNSLWYASWDGASWTTEQIDGPGFNNGGVFVVKSQLVVDPVTGTPHVAYSKGTGNITNTTTRVGYATRVNGAWVREEVDSSVVMRFSIALNPAQAQQPVIVFTSNPSAGVKVATRTAANTWSTVTPSTSIHALTSDALFDATGALHFITHQSASGYVSQYLQVLRGSTLESFALKTSTSAPWLATAWGPDSHLLALSNGISEGEWNAIEDITVGTPAASSTRRVSTVDYKYASSALAYGGGKPVVVLRNGTALTLGTTDAQGFWTYTQLGTVEDNSRPSVAIRPTDGVPHVCYQRDGKVTFQ</sequence>
<dbReference type="Gene3D" id="2.120.10.70">
    <property type="entry name" value="Fucose-specific lectin"/>
    <property type="match status" value="1"/>
</dbReference>
<dbReference type="EMBL" id="CP003389">
    <property type="protein sequence ID" value="AFE04281.1"/>
    <property type="molecule type" value="Genomic_DNA"/>
</dbReference>
<reference evidence="2" key="2">
    <citation type="submission" date="2012-03" db="EMBL/GenBank/DDBJ databases">
        <title>Genome sequence of the fruiting myxobacterium Corallococcus coralloides DSM 2259.</title>
        <authorList>
            <person name="Huntley S."/>
            <person name="Zhang Y."/>
            <person name="Treuner-Lange A."/>
            <person name="Sensen C.W."/>
            <person name="Sogaard-Andersen L."/>
        </authorList>
    </citation>
    <scope>NUCLEOTIDE SEQUENCE [LARGE SCALE GENOMIC DNA]</scope>
    <source>
        <strain evidence="2">ATCC 25202 / DSM 2259 / NBRC 100086 / M2</strain>
    </source>
</reference>
<dbReference type="PROSITE" id="PS51257">
    <property type="entry name" value="PROKAR_LIPOPROTEIN"/>
    <property type="match status" value="1"/>
</dbReference>
<dbReference type="Proteomes" id="UP000007587">
    <property type="component" value="Chromosome"/>
</dbReference>
<proteinExistence type="predicted"/>